<dbReference type="CDD" id="cd22786">
    <property type="entry name" value="DPBB_YuiC-like"/>
    <property type="match status" value="1"/>
</dbReference>
<dbReference type="SMART" id="SM01208">
    <property type="entry name" value="G5"/>
    <property type="match status" value="1"/>
</dbReference>
<dbReference type="SUPFAM" id="SSF50685">
    <property type="entry name" value="Barwin-like endoglucanases"/>
    <property type="match status" value="1"/>
</dbReference>
<dbReference type="PANTHER" id="PTHR39160:SF4">
    <property type="entry name" value="RESUSCITATION-PROMOTING FACTOR RPFB"/>
    <property type="match status" value="1"/>
</dbReference>
<keyword evidence="2" id="KW-0812">Transmembrane</keyword>
<dbReference type="RefSeq" id="WP_204571903.1">
    <property type="nucleotide sequence ID" value="NZ_JACJLL010000014.1"/>
</dbReference>
<dbReference type="Proteomes" id="UP000767334">
    <property type="component" value="Unassembled WGS sequence"/>
</dbReference>
<dbReference type="Gene3D" id="2.40.40.10">
    <property type="entry name" value="RlpA-like domain"/>
    <property type="match status" value="1"/>
</dbReference>
<evidence type="ECO:0000256" key="2">
    <source>
        <dbReference type="SAM" id="Phobius"/>
    </source>
</evidence>
<reference evidence="4 5" key="1">
    <citation type="journal article" date="2021" name="Sci. Rep.">
        <title>The distribution of antibiotic resistance genes in chicken gut microbiota commensals.</title>
        <authorList>
            <person name="Juricova H."/>
            <person name="Matiasovicova J."/>
            <person name="Kubasova T."/>
            <person name="Cejkova D."/>
            <person name="Rychlik I."/>
        </authorList>
    </citation>
    <scope>NUCLEOTIDE SEQUENCE [LARGE SCALE GENOMIC DNA]</scope>
    <source>
        <strain evidence="4 5">An435</strain>
    </source>
</reference>
<sequence length="349" mass="38469">MIEKWKENLKNNFSNSPKAKIMVGVVGVLIIALTITFTCIRKDIVINIDGKEKAIITYKGTVKDVLEENGIEIAHKDKVQPALNEKISSKDVITIKKAVEVEMVVGNKTIVIKTAEDTVEDMIEAEKDELRAEGVEFVEGVDEITPSLDTEISDSLTIQLVKVEVLNEVAVESIDYETIVEEDENLDINTEDVRQAGEAGEKEITYKVIKKDGVEVSREIVQSKVTKEPVNEIIAQGTRRVFASRDGEMEYRDLIYCESTAYAGDTITATGTVPVYNPGGISTIAVDPRVIPLGSLVYVENYGKAIAADTGGLIKGNIIDVFLNSESDCISWGRKYNVPVYILAYPGDW</sequence>
<evidence type="ECO:0000313" key="4">
    <source>
        <dbReference type="EMBL" id="MBM6818491.1"/>
    </source>
</evidence>
<dbReference type="PROSITE" id="PS51109">
    <property type="entry name" value="G5"/>
    <property type="match status" value="1"/>
</dbReference>
<dbReference type="InterPro" id="IPR051933">
    <property type="entry name" value="Resuscitation_pf_RpfB"/>
</dbReference>
<dbReference type="Pfam" id="PF06725">
    <property type="entry name" value="3D"/>
    <property type="match status" value="1"/>
</dbReference>
<protein>
    <submittedName>
        <fullName evidence="4">DUF348 domain-containing protein</fullName>
    </submittedName>
</protein>
<organism evidence="4 5">
    <name type="scientific">Clostridium saudiense</name>
    <dbReference type="NCBI Taxonomy" id="1414720"/>
    <lineage>
        <taxon>Bacteria</taxon>
        <taxon>Bacillati</taxon>
        <taxon>Bacillota</taxon>
        <taxon>Clostridia</taxon>
        <taxon>Eubacteriales</taxon>
        <taxon>Clostridiaceae</taxon>
        <taxon>Clostridium</taxon>
    </lineage>
</organism>
<proteinExistence type="predicted"/>
<dbReference type="InterPro" id="IPR010611">
    <property type="entry name" value="3D_dom"/>
</dbReference>
<comment type="caution">
    <text evidence="4">The sequence shown here is derived from an EMBL/GenBank/DDBJ whole genome shotgun (WGS) entry which is preliminary data.</text>
</comment>
<name>A0ABS2FDV0_9CLOT</name>
<keyword evidence="5" id="KW-1185">Reference proteome</keyword>
<evidence type="ECO:0000256" key="1">
    <source>
        <dbReference type="ARBA" id="ARBA00022729"/>
    </source>
</evidence>
<dbReference type="EMBL" id="JACJLL010000014">
    <property type="protein sequence ID" value="MBM6818491.1"/>
    <property type="molecule type" value="Genomic_DNA"/>
</dbReference>
<dbReference type="InterPro" id="IPR011098">
    <property type="entry name" value="G5_dom"/>
</dbReference>
<gene>
    <name evidence="4" type="ORF">H6A19_03905</name>
</gene>
<dbReference type="Pfam" id="PF07501">
    <property type="entry name" value="G5"/>
    <property type="match status" value="1"/>
</dbReference>
<keyword evidence="2" id="KW-1133">Transmembrane helix</keyword>
<dbReference type="Pfam" id="PF03990">
    <property type="entry name" value="DUF348"/>
    <property type="match status" value="2"/>
</dbReference>
<accession>A0ABS2FDV0</accession>
<dbReference type="PANTHER" id="PTHR39160">
    <property type="entry name" value="CELL WALL-BINDING PROTEIN YOCH"/>
    <property type="match status" value="1"/>
</dbReference>
<dbReference type="InterPro" id="IPR036908">
    <property type="entry name" value="RlpA-like_sf"/>
</dbReference>
<feature type="domain" description="G5" evidence="3">
    <location>
        <begin position="160"/>
        <end position="240"/>
    </location>
</feature>
<keyword evidence="2" id="KW-0472">Membrane</keyword>
<evidence type="ECO:0000313" key="5">
    <source>
        <dbReference type="Proteomes" id="UP000767334"/>
    </source>
</evidence>
<dbReference type="Gene3D" id="2.20.230.10">
    <property type="entry name" value="Resuscitation-promoting factor rpfb"/>
    <property type="match status" value="1"/>
</dbReference>
<feature type="transmembrane region" description="Helical" evidence="2">
    <location>
        <begin position="21"/>
        <end position="38"/>
    </location>
</feature>
<keyword evidence="1" id="KW-0732">Signal</keyword>
<dbReference type="InterPro" id="IPR007137">
    <property type="entry name" value="DUF348"/>
</dbReference>
<evidence type="ECO:0000259" key="3">
    <source>
        <dbReference type="PROSITE" id="PS51109"/>
    </source>
</evidence>